<keyword evidence="5" id="KW-1185">Reference proteome</keyword>
<dbReference type="PANTHER" id="PTHR10644">
    <property type="entry name" value="DNA REPAIR/RNA PROCESSING CPSF FAMILY"/>
    <property type="match status" value="1"/>
</dbReference>
<feature type="compositionally biased region" description="Basic and acidic residues" evidence="1">
    <location>
        <begin position="1"/>
        <end position="17"/>
    </location>
</feature>
<sequence length="525" mass="60130">MIHPDKFWKSADEKDASNAEEEQDQNEEMENDNPNKSMNIDRSNRQTRNVVEKDGVIEILEEYENIGRHNTHLHITNIYIYLYLCLCLYANKGPIVDMCAVDLERQGQCQLVCCSGVSKDGSLRIVKNGIGIEQTAFIDMPGIEGLWSLTADSESTYHLYLIQSFVSETRVLTVAGEGLEEIVMQGLRREGKTVHLDNMNHDMFVQVTSEDVRLIHIQEPFCLAHTWTLESTKQKQINSAVSNRIQTGSELKLINSTTLENDISCVSLSPVASFEDRSFFAAVGLWKEQAIELMTLPEFQVFYTLHLQTQTVPRSVFITNFHCPSMGKFTPVPWVLCVLPHIHTFTFTTQVFCNDVEIIIYAYMYMHICIWSVGRIGGGEASVVGKPPDKTDAFLNGGRFYMYAGCDRPSIVYLAKDRMHYCNINLNDMNYLCSFNAEEYPDSLAMAVDQQLMIGSMDQVQKIHTRKVPLSFIATTTFSIYTYTYVYIYIYICVHVIFFLQSLHQTLRKRSNEKVVLNYILFFLQ</sequence>
<keyword evidence="2" id="KW-0812">Transmembrane</keyword>
<feature type="compositionally biased region" description="Acidic residues" evidence="1">
    <location>
        <begin position="18"/>
        <end position="31"/>
    </location>
</feature>
<name>X6N7R2_RETFI</name>
<organism evidence="4 5">
    <name type="scientific">Reticulomyxa filosa</name>
    <dbReference type="NCBI Taxonomy" id="46433"/>
    <lineage>
        <taxon>Eukaryota</taxon>
        <taxon>Sar</taxon>
        <taxon>Rhizaria</taxon>
        <taxon>Retaria</taxon>
        <taxon>Foraminifera</taxon>
        <taxon>Monothalamids</taxon>
        <taxon>Reticulomyxidae</taxon>
        <taxon>Reticulomyxa</taxon>
    </lineage>
</organism>
<evidence type="ECO:0000313" key="4">
    <source>
        <dbReference type="EMBL" id="ETO21933.1"/>
    </source>
</evidence>
<evidence type="ECO:0000256" key="2">
    <source>
        <dbReference type="SAM" id="Phobius"/>
    </source>
</evidence>
<dbReference type="OMA" id="RIICAVN"/>
<reference evidence="4 5" key="1">
    <citation type="journal article" date="2013" name="Curr. Biol.">
        <title>The Genome of the Foraminiferan Reticulomyxa filosa.</title>
        <authorList>
            <person name="Glockner G."/>
            <person name="Hulsmann N."/>
            <person name="Schleicher M."/>
            <person name="Noegel A.A."/>
            <person name="Eichinger L."/>
            <person name="Gallinger C."/>
            <person name="Pawlowski J."/>
            <person name="Sierra R."/>
            <person name="Euteneuer U."/>
            <person name="Pillet L."/>
            <person name="Moustafa A."/>
            <person name="Platzer M."/>
            <person name="Groth M."/>
            <person name="Szafranski K."/>
            <person name="Schliwa M."/>
        </authorList>
    </citation>
    <scope>NUCLEOTIDE SEQUENCE [LARGE SCALE GENOMIC DNA]</scope>
</reference>
<feature type="domain" description="RSE1/DDB1/CPSF1 second beta-propeller" evidence="3">
    <location>
        <begin position="133"/>
        <end position="457"/>
    </location>
</feature>
<feature type="transmembrane region" description="Helical" evidence="2">
    <location>
        <begin position="480"/>
        <end position="500"/>
    </location>
</feature>
<proteinExistence type="predicted"/>
<comment type="caution">
    <text evidence="4">The sequence shown here is derived from an EMBL/GenBank/DDBJ whole genome shotgun (WGS) entry which is preliminary data.</text>
</comment>
<dbReference type="InterPro" id="IPR050358">
    <property type="entry name" value="RSE1/DDB1/CFT1"/>
</dbReference>
<dbReference type="EMBL" id="ASPP01011180">
    <property type="protein sequence ID" value="ETO21933.1"/>
    <property type="molecule type" value="Genomic_DNA"/>
</dbReference>
<keyword evidence="2" id="KW-1133">Transmembrane helix</keyword>
<feature type="compositionally biased region" description="Polar residues" evidence="1">
    <location>
        <begin position="36"/>
        <end position="47"/>
    </location>
</feature>
<protein>
    <recommendedName>
        <fullName evidence="3">RSE1/DDB1/CPSF1 second beta-propeller domain-containing protein</fullName>
    </recommendedName>
</protein>
<dbReference type="Pfam" id="PF23726">
    <property type="entry name" value="Beta-prop_RSE1_2nd"/>
    <property type="match status" value="1"/>
</dbReference>
<dbReference type="Gene3D" id="2.130.10.10">
    <property type="entry name" value="YVTN repeat-like/Quinoprotein amine dehydrogenase"/>
    <property type="match status" value="1"/>
</dbReference>
<keyword evidence="2" id="KW-0472">Membrane</keyword>
<evidence type="ECO:0000313" key="5">
    <source>
        <dbReference type="Proteomes" id="UP000023152"/>
    </source>
</evidence>
<dbReference type="Proteomes" id="UP000023152">
    <property type="component" value="Unassembled WGS sequence"/>
</dbReference>
<accession>X6N7R2</accession>
<dbReference type="InterPro" id="IPR015943">
    <property type="entry name" value="WD40/YVTN_repeat-like_dom_sf"/>
</dbReference>
<feature type="region of interest" description="Disordered" evidence="1">
    <location>
        <begin position="1"/>
        <end position="47"/>
    </location>
</feature>
<evidence type="ECO:0000256" key="1">
    <source>
        <dbReference type="SAM" id="MobiDB-lite"/>
    </source>
</evidence>
<dbReference type="OrthoDB" id="433457at2759"/>
<dbReference type="InterPro" id="IPR058543">
    <property type="entry name" value="Beta-prop_RSE1/DDB1/CPSF1_2nd"/>
</dbReference>
<evidence type="ECO:0000259" key="3">
    <source>
        <dbReference type="Pfam" id="PF23726"/>
    </source>
</evidence>
<dbReference type="AlphaFoldDB" id="X6N7R2"/>
<gene>
    <name evidence="4" type="ORF">RFI_15272</name>
</gene>